<evidence type="ECO:0000256" key="6">
    <source>
        <dbReference type="ARBA" id="ARBA00022630"/>
    </source>
</evidence>
<comment type="similarity">
    <text evidence="3 11">Belongs to the FAD-dependent glycerol-3-phosphate dehydrogenase family.</text>
</comment>
<dbReference type="OrthoDB" id="9766796at2"/>
<dbReference type="Gene3D" id="3.50.50.60">
    <property type="entry name" value="FAD/NAD(P)-binding domain"/>
    <property type="match status" value="1"/>
</dbReference>
<evidence type="ECO:0000313" key="15">
    <source>
        <dbReference type="EMBL" id="AXV07411.1"/>
    </source>
</evidence>
<keyword evidence="7" id="KW-0319">Glycerol metabolism</keyword>
<dbReference type="InterPro" id="IPR036188">
    <property type="entry name" value="FAD/NAD-bd_sf"/>
</dbReference>
<feature type="domain" description="Alpha-glycerophosphate oxidase C-terminal" evidence="14">
    <location>
        <begin position="428"/>
        <end position="551"/>
    </location>
</feature>
<dbReference type="AlphaFoldDB" id="A0A346XYW4"/>
<dbReference type="PANTHER" id="PTHR11985:SF31">
    <property type="entry name" value="GLYCEROL-3-PHOSPHATE DEHYDROGENASE 2"/>
    <property type="match status" value="1"/>
</dbReference>
<dbReference type="EC" id="1.1.5.3" evidence="4 11"/>
<dbReference type="PANTHER" id="PTHR11985">
    <property type="entry name" value="GLYCEROL-3-PHOSPHATE DEHYDROGENASE"/>
    <property type="match status" value="1"/>
</dbReference>
<keyword evidence="16" id="KW-1185">Reference proteome</keyword>
<dbReference type="GO" id="GO:0046168">
    <property type="term" value="P:glycerol-3-phosphate catabolic process"/>
    <property type="evidence" value="ECO:0007669"/>
    <property type="project" value="TreeGrafter"/>
</dbReference>
<accession>A0A346XYW4</accession>
<dbReference type="InterPro" id="IPR038299">
    <property type="entry name" value="DAO_C_sf"/>
</dbReference>
<dbReference type="InterPro" id="IPR031656">
    <property type="entry name" value="DAO_C"/>
</dbReference>
<keyword evidence="6 11" id="KW-0285">Flavoprotein</keyword>
<evidence type="ECO:0000256" key="8">
    <source>
        <dbReference type="ARBA" id="ARBA00022827"/>
    </source>
</evidence>
<evidence type="ECO:0000256" key="1">
    <source>
        <dbReference type="ARBA" id="ARBA00001974"/>
    </source>
</evidence>
<dbReference type="PRINTS" id="PR01001">
    <property type="entry name" value="FADG3PDH"/>
</dbReference>
<dbReference type="Gene3D" id="1.10.8.870">
    <property type="entry name" value="Alpha-glycerophosphate oxidase, cap domain"/>
    <property type="match status" value="1"/>
</dbReference>
<evidence type="ECO:0000313" key="16">
    <source>
        <dbReference type="Proteomes" id="UP000264006"/>
    </source>
</evidence>
<feature type="domain" description="FAD dependent oxidoreductase" evidence="13">
    <location>
        <begin position="47"/>
        <end position="406"/>
    </location>
</feature>
<organism evidence="15 16">
    <name type="scientific">Euzebya pacifica</name>
    <dbReference type="NCBI Taxonomy" id="1608957"/>
    <lineage>
        <taxon>Bacteria</taxon>
        <taxon>Bacillati</taxon>
        <taxon>Actinomycetota</taxon>
        <taxon>Nitriliruptoria</taxon>
        <taxon>Euzebyales</taxon>
    </lineage>
</organism>
<dbReference type="GO" id="GO:0006071">
    <property type="term" value="P:glycerol metabolic process"/>
    <property type="evidence" value="ECO:0007669"/>
    <property type="project" value="UniProtKB-KW"/>
</dbReference>
<comment type="subcellular location">
    <subcellularLocation>
        <location evidence="2">Cytoplasm</location>
    </subcellularLocation>
</comment>
<protein>
    <recommendedName>
        <fullName evidence="4 11">Glycerol-3-phosphate dehydrogenase</fullName>
        <ecNumber evidence="4 11">1.1.5.3</ecNumber>
    </recommendedName>
</protein>
<dbReference type="InterPro" id="IPR000447">
    <property type="entry name" value="G3P_DH_FAD-dep"/>
</dbReference>
<keyword evidence="9 11" id="KW-0560">Oxidoreductase</keyword>
<dbReference type="InterPro" id="IPR006076">
    <property type="entry name" value="FAD-dep_OxRdtase"/>
</dbReference>
<evidence type="ECO:0000256" key="11">
    <source>
        <dbReference type="RuleBase" id="RU361217"/>
    </source>
</evidence>
<evidence type="ECO:0000256" key="9">
    <source>
        <dbReference type="ARBA" id="ARBA00023002"/>
    </source>
</evidence>
<feature type="region of interest" description="Disordered" evidence="12">
    <location>
        <begin position="1"/>
        <end position="30"/>
    </location>
</feature>
<evidence type="ECO:0000256" key="2">
    <source>
        <dbReference type="ARBA" id="ARBA00004496"/>
    </source>
</evidence>
<keyword evidence="5" id="KW-0963">Cytoplasm</keyword>
<dbReference type="GO" id="GO:0009331">
    <property type="term" value="C:glycerol-3-phosphate dehydrogenase (FAD) complex"/>
    <property type="evidence" value="ECO:0007669"/>
    <property type="project" value="UniProtKB-UniRule"/>
</dbReference>
<evidence type="ECO:0000256" key="7">
    <source>
        <dbReference type="ARBA" id="ARBA00022798"/>
    </source>
</evidence>
<comment type="cofactor">
    <cofactor evidence="1 11">
        <name>FAD</name>
        <dbReference type="ChEBI" id="CHEBI:57692"/>
    </cofactor>
</comment>
<gene>
    <name evidence="15" type="ORF">DVS28_a2732</name>
</gene>
<dbReference type="Pfam" id="PF16901">
    <property type="entry name" value="DAO_C"/>
    <property type="match status" value="1"/>
</dbReference>
<dbReference type="Pfam" id="PF01266">
    <property type="entry name" value="DAO"/>
    <property type="match status" value="1"/>
</dbReference>
<evidence type="ECO:0000256" key="3">
    <source>
        <dbReference type="ARBA" id="ARBA00007330"/>
    </source>
</evidence>
<dbReference type="FunFam" id="1.10.8.870:FF:000003">
    <property type="entry name" value="Glycerol-3-phosphate dehydrogenase"/>
    <property type="match status" value="1"/>
</dbReference>
<sequence length="596" mass="64628">MADLAPAPVSDLPVPDAPAPLPGSSDGRLDPAQRARALQTMAGQQLDVLVVGGGITGAGTALDAAARGLSVGLVEARDYAAGTSSRSSKLIHGGLRYLEQLNFALVHEALHERTLMLDRLCPHLVRPIPFLYPLTNRVWERAYVGAGIALYDAMAGRTGMPRHRHLTRTQALRIAPSLRADKLVGAIQYYDAQVDDARHTLAVARTAARHGAAIATSCRVVDFVTEGERIVGAKVRDLEGGEEFVVRARQVINATGVWTDDVQAFAGRGRIKVRASKGVHLVVPRDRIHSDAGFITRTASSVLFVIPWMAPPFTRHWIIGTTDTEWDLGKAHPAASSADIDYLLGEANKWLNIPLTREDVEGVYAGLRPLLTGESEATSKLSREHAVVQGVSGLITVAGGKYTTYRVMAKDAIDAAARSMNRRVPETPTDRLPLVGADGFQATWNQRERLAAGSGLHVARIEHLLRRYGSEVPRLLAAIADRPELGAPIDGAADHLMVEAWYAAAWEGALHLDDVLTRRMRISIETWDRGLTAAKAVVGVVGEVLGWDEDTRVRELSHYEARVEAERESQTMDDDHTADAARLGAPDVRTGFATQR</sequence>
<evidence type="ECO:0000256" key="10">
    <source>
        <dbReference type="ARBA" id="ARBA00049055"/>
    </source>
</evidence>
<dbReference type="GO" id="GO:0004368">
    <property type="term" value="F:glycerol-3-phosphate dehydrogenase (quinone) activity"/>
    <property type="evidence" value="ECO:0007669"/>
    <property type="project" value="UniProtKB-EC"/>
</dbReference>
<proteinExistence type="inferred from homology"/>
<dbReference type="PROSITE" id="PS00977">
    <property type="entry name" value="FAD_G3PDH_1"/>
    <property type="match status" value="1"/>
</dbReference>
<dbReference type="PROSITE" id="PS00978">
    <property type="entry name" value="FAD_G3PDH_2"/>
    <property type="match status" value="1"/>
</dbReference>
<name>A0A346XYW4_9ACTN</name>
<comment type="catalytic activity">
    <reaction evidence="10 11">
        <text>a quinone + sn-glycerol 3-phosphate = dihydroxyacetone phosphate + a quinol</text>
        <dbReference type="Rhea" id="RHEA:18977"/>
        <dbReference type="ChEBI" id="CHEBI:24646"/>
        <dbReference type="ChEBI" id="CHEBI:57597"/>
        <dbReference type="ChEBI" id="CHEBI:57642"/>
        <dbReference type="ChEBI" id="CHEBI:132124"/>
        <dbReference type="EC" id="1.1.5.3"/>
    </reaction>
</comment>
<feature type="region of interest" description="Disordered" evidence="12">
    <location>
        <begin position="564"/>
        <end position="596"/>
    </location>
</feature>
<evidence type="ECO:0000256" key="12">
    <source>
        <dbReference type="SAM" id="MobiDB-lite"/>
    </source>
</evidence>
<evidence type="ECO:0000259" key="14">
    <source>
        <dbReference type="Pfam" id="PF16901"/>
    </source>
</evidence>
<feature type="compositionally biased region" description="Low complexity" evidence="12">
    <location>
        <begin position="1"/>
        <end position="14"/>
    </location>
</feature>
<reference evidence="15 16" key="1">
    <citation type="submission" date="2018-09" db="EMBL/GenBank/DDBJ databases">
        <title>Complete genome sequence of Euzebya sp. DY32-46 isolated from seawater of Pacific Ocean.</title>
        <authorList>
            <person name="Xu L."/>
            <person name="Wu Y.-H."/>
            <person name="Xu X.-W."/>
        </authorList>
    </citation>
    <scope>NUCLEOTIDE SEQUENCE [LARGE SCALE GENOMIC DNA]</scope>
    <source>
        <strain evidence="15 16">DY32-46</strain>
    </source>
</reference>
<feature type="compositionally biased region" description="Basic and acidic residues" evidence="12">
    <location>
        <begin position="564"/>
        <end position="579"/>
    </location>
</feature>
<keyword evidence="8" id="KW-0274">FAD</keyword>
<dbReference type="Gene3D" id="3.30.9.10">
    <property type="entry name" value="D-Amino Acid Oxidase, subunit A, domain 2"/>
    <property type="match status" value="1"/>
</dbReference>
<evidence type="ECO:0000259" key="13">
    <source>
        <dbReference type="Pfam" id="PF01266"/>
    </source>
</evidence>
<dbReference type="KEGG" id="euz:DVS28_a2732"/>
<evidence type="ECO:0000256" key="5">
    <source>
        <dbReference type="ARBA" id="ARBA00022490"/>
    </source>
</evidence>
<dbReference type="SUPFAM" id="SSF51905">
    <property type="entry name" value="FAD/NAD(P)-binding domain"/>
    <property type="match status" value="1"/>
</dbReference>
<evidence type="ECO:0000256" key="4">
    <source>
        <dbReference type="ARBA" id="ARBA00013029"/>
    </source>
</evidence>
<dbReference type="Proteomes" id="UP000264006">
    <property type="component" value="Chromosome"/>
</dbReference>
<dbReference type="EMBL" id="CP031165">
    <property type="protein sequence ID" value="AXV07411.1"/>
    <property type="molecule type" value="Genomic_DNA"/>
</dbReference>